<proteinExistence type="predicted"/>
<gene>
    <name evidence="1" type="ORF">BV22DRAFT_1000896</name>
</gene>
<name>A0ACB8BWF8_9AGAM</name>
<organism evidence="1 2">
    <name type="scientific">Leucogyrophana mollusca</name>
    <dbReference type="NCBI Taxonomy" id="85980"/>
    <lineage>
        <taxon>Eukaryota</taxon>
        <taxon>Fungi</taxon>
        <taxon>Dikarya</taxon>
        <taxon>Basidiomycota</taxon>
        <taxon>Agaricomycotina</taxon>
        <taxon>Agaricomycetes</taxon>
        <taxon>Agaricomycetidae</taxon>
        <taxon>Boletales</taxon>
        <taxon>Boletales incertae sedis</taxon>
        <taxon>Leucogyrophana</taxon>
    </lineage>
</organism>
<dbReference type="EMBL" id="MU266333">
    <property type="protein sequence ID" value="KAH7930310.1"/>
    <property type="molecule type" value="Genomic_DNA"/>
</dbReference>
<protein>
    <submittedName>
        <fullName evidence="1">Uncharacterized protein</fullName>
    </submittedName>
</protein>
<reference evidence="1" key="1">
    <citation type="journal article" date="2021" name="New Phytol.">
        <title>Evolutionary innovations through gain and loss of genes in the ectomycorrhizal Boletales.</title>
        <authorList>
            <person name="Wu G."/>
            <person name="Miyauchi S."/>
            <person name="Morin E."/>
            <person name="Kuo A."/>
            <person name="Drula E."/>
            <person name="Varga T."/>
            <person name="Kohler A."/>
            <person name="Feng B."/>
            <person name="Cao Y."/>
            <person name="Lipzen A."/>
            <person name="Daum C."/>
            <person name="Hundley H."/>
            <person name="Pangilinan J."/>
            <person name="Johnson J."/>
            <person name="Barry K."/>
            <person name="LaButti K."/>
            <person name="Ng V."/>
            <person name="Ahrendt S."/>
            <person name="Min B."/>
            <person name="Choi I.G."/>
            <person name="Park H."/>
            <person name="Plett J.M."/>
            <person name="Magnuson J."/>
            <person name="Spatafora J.W."/>
            <person name="Nagy L.G."/>
            <person name="Henrissat B."/>
            <person name="Grigoriev I.V."/>
            <person name="Yang Z.L."/>
            <person name="Xu J."/>
            <person name="Martin F.M."/>
        </authorList>
    </citation>
    <scope>NUCLEOTIDE SEQUENCE</scope>
    <source>
        <strain evidence="1">KUC20120723A-06</strain>
    </source>
</reference>
<sequence>MAAAYPPNSRASLLNGLRTGGVRSVSMNMSVPHTAAPGGSFNVPRFASNSTQYCTSPVEEDMDEVGELFSQNLYINNRAPTHPMTAAVDGPNHRFMQQQQQQMGGSRPLNPNSVPFNPSYSAGVQAPAPVDPQTYLQMMQMEMLRLQSAQAQRSQQVQAAVLAEALRKQVSQSRRASLNPPATAGPLNTTFDMRSAANNVPARRPSQAELLKAQLGVSNSPPLEEQVPMTAALGGRFGSRPVASVAFPRSREDVPDSPPQSYSPPGQTTVISGGTSLGSLSSNSASATGTNAPSKSDSAVSWRRGGANNSVLSGLRAVSTSVSPSVKITPPPGERLSPPPSLATNKARPRPLSFSAAPAHGSVPVIIAVDSPAESEYDDAYSSASSQSNPTTPHSSSSLDTPLSPREEATKKLYEGLGMGRPATHAIVLPAIVNPRLAQPMRQPRGPPSGADELGPKNFATRIRRKAIGGLGVLMGARERRETLEAY</sequence>
<dbReference type="Proteomes" id="UP000790709">
    <property type="component" value="Unassembled WGS sequence"/>
</dbReference>
<evidence type="ECO:0000313" key="1">
    <source>
        <dbReference type="EMBL" id="KAH7930310.1"/>
    </source>
</evidence>
<keyword evidence="2" id="KW-1185">Reference proteome</keyword>
<accession>A0ACB8BWF8</accession>
<comment type="caution">
    <text evidence="1">The sequence shown here is derived from an EMBL/GenBank/DDBJ whole genome shotgun (WGS) entry which is preliminary data.</text>
</comment>
<evidence type="ECO:0000313" key="2">
    <source>
        <dbReference type="Proteomes" id="UP000790709"/>
    </source>
</evidence>